<dbReference type="GO" id="GO:0001664">
    <property type="term" value="F:G protein-coupled receptor binding"/>
    <property type="evidence" value="ECO:0007669"/>
    <property type="project" value="TreeGrafter"/>
</dbReference>
<dbReference type="FunFam" id="3.40.50.300:FF:000692">
    <property type="entry name" value="Guanine nucleotide-binding protein subunit alpha"/>
    <property type="match status" value="1"/>
</dbReference>
<keyword evidence="3" id="KW-0460">Magnesium</keyword>
<dbReference type="PANTHER" id="PTHR10218:SF369">
    <property type="entry name" value="GUANINE NUCLEOTIDE-BINDING PROTEIN ALPHA-2 SUBUNIT"/>
    <property type="match status" value="1"/>
</dbReference>
<dbReference type="Proteomes" id="UP001221757">
    <property type="component" value="Unassembled WGS sequence"/>
</dbReference>
<dbReference type="PANTHER" id="PTHR10218">
    <property type="entry name" value="GTP-BINDING PROTEIN ALPHA SUBUNIT"/>
    <property type="match status" value="1"/>
</dbReference>
<organism evidence="7 8">
    <name type="scientific">Mycena rosella</name>
    <name type="common">Pink bonnet</name>
    <name type="synonym">Agaricus rosellus</name>
    <dbReference type="NCBI Taxonomy" id="1033263"/>
    <lineage>
        <taxon>Eukaryota</taxon>
        <taxon>Fungi</taxon>
        <taxon>Dikarya</taxon>
        <taxon>Basidiomycota</taxon>
        <taxon>Agaricomycotina</taxon>
        <taxon>Agaricomycetes</taxon>
        <taxon>Agaricomycetidae</taxon>
        <taxon>Agaricales</taxon>
        <taxon>Marasmiineae</taxon>
        <taxon>Mycenaceae</taxon>
        <taxon>Mycena</taxon>
    </lineage>
</organism>
<dbReference type="GO" id="GO:0031683">
    <property type="term" value="F:G-protein beta/gamma-subunit complex binding"/>
    <property type="evidence" value="ECO:0007669"/>
    <property type="project" value="InterPro"/>
</dbReference>
<dbReference type="GO" id="GO:0005834">
    <property type="term" value="C:heterotrimeric G-protein complex"/>
    <property type="evidence" value="ECO:0007669"/>
    <property type="project" value="TreeGrafter"/>
</dbReference>
<dbReference type="InterPro" id="IPR027417">
    <property type="entry name" value="P-loop_NTPase"/>
</dbReference>
<proteinExistence type="predicted"/>
<keyword evidence="5" id="KW-0807">Transducer</keyword>
<feature type="binding site" evidence="6">
    <location>
        <begin position="101"/>
        <end position="104"/>
    </location>
    <ligand>
        <name>GTP</name>
        <dbReference type="ChEBI" id="CHEBI:37565"/>
    </ligand>
</feature>
<dbReference type="GO" id="GO:0005525">
    <property type="term" value="F:GTP binding"/>
    <property type="evidence" value="ECO:0007669"/>
    <property type="project" value="UniProtKB-KW"/>
</dbReference>
<dbReference type="Pfam" id="PF00503">
    <property type="entry name" value="G-alpha"/>
    <property type="match status" value="1"/>
</dbReference>
<dbReference type="GO" id="GO:0046872">
    <property type="term" value="F:metal ion binding"/>
    <property type="evidence" value="ECO:0007669"/>
    <property type="project" value="UniProtKB-KW"/>
</dbReference>
<sequence>MSKPGEGLFLAEYGRRMVAESSVWLQRDSVYPLRWASHQPRLQDCLCCAWAERVILLGTLASPCPPISSFLPLPRPRISLYLFESMINLCWYLRTSIILLNKIDVFRRKLPKIPLGRYFPEYAGGNDLQKAAKYILSKFMHESLTKLTRSVTQATNTKNIRLLFAAVKETILQNALKDSGIL</sequence>
<keyword evidence="2 6" id="KW-0547">Nucleotide-binding</keyword>
<dbReference type="SUPFAM" id="SSF52540">
    <property type="entry name" value="P-loop containing nucleoside triphosphate hydrolases"/>
    <property type="match status" value="1"/>
</dbReference>
<dbReference type="AlphaFoldDB" id="A0AAD7D521"/>
<keyword evidence="8" id="KW-1185">Reference proteome</keyword>
<protein>
    <submittedName>
        <fullName evidence="7">G-protein alpha subunit-domain-containing protein</fullName>
    </submittedName>
</protein>
<evidence type="ECO:0000256" key="2">
    <source>
        <dbReference type="ARBA" id="ARBA00022741"/>
    </source>
</evidence>
<dbReference type="EMBL" id="JARKIE010000130">
    <property type="protein sequence ID" value="KAJ7679580.1"/>
    <property type="molecule type" value="Genomic_DNA"/>
</dbReference>
<dbReference type="GO" id="GO:0005737">
    <property type="term" value="C:cytoplasm"/>
    <property type="evidence" value="ECO:0007669"/>
    <property type="project" value="TreeGrafter"/>
</dbReference>
<feature type="binding site" evidence="6">
    <location>
        <position position="154"/>
    </location>
    <ligand>
        <name>GTP</name>
        <dbReference type="ChEBI" id="CHEBI:37565"/>
    </ligand>
</feature>
<keyword evidence="4 6" id="KW-0342">GTP-binding</keyword>
<evidence type="ECO:0000256" key="5">
    <source>
        <dbReference type="ARBA" id="ARBA00023224"/>
    </source>
</evidence>
<evidence type="ECO:0000313" key="8">
    <source>
        <dbReference type="Proteomes" id="UP001221757"/>
    </source>
</evidence>
<name>A0AAD7D521_MYCRO</name>
<accession>A0AAD7D521</accession>
<evidence type="ECO:0000256" key="6">
    <source>
        <dbReference type="PIRSR" id="PIRSR601019-1"/>
    </source>
</evidence>
<keyword evidence="1" id="KW-0479">Metal-binding</keyword>
<dbReference type="SMART" id="SM00275">
    <property type="entry name" value="G_alpha"/>
    <property type="match status" value="1"/>
</dbReference>
<evidence type="ECO:0000256" key="1">
    <source>
        <dbReference type="ARBA" id="ARBA00022723"/>
    </source>
</evidence>
<comment type="caution">
    <text evidence="7">The sequence shown here is derived from an EMBL/GenBank/DDBJ whole genome shotgun (WGS) entry which is preliminary data.</text>
</comment>
<evidence type="ECO:0000256" key="4">
    <source>
        <dbReference type="ARBA" id="ARBA00023134"/>
    </source>
</evidence>
<dbReference type="GO" id="GO:0003924">
    <property type="term" value="F:GTPase activity"/>
    <property type="evidence" value="ECO:0007669"/>
    <property type="project" value="InterPro"/>
</dbReference>
<evidence type="ECO:0000313" key="7">
    <source>
        <dbReference type="EMBL" id="KAJ7679580.1"/>
    </source>
</evidence>
<dbReference type="PROSITE" id="PS51882">
    <property type="entry name" value="G_ALPHA"/>
    <property type="match status" value="1"/>
</dbReference>
<gene>
    <name evidence="7" type="ORF">B0H17DRAFT_1206492</name>
</gene>
<dbReference type="GO" id="GO:0007189">
    <property type="term" value="P:adenylate cyclase-activating G protein-coupled receptor signaling pathway"/>
    <property type="evidence" value="ECO:0007669"/>
    <property type="project" value="TreeGrafter"/>
</dbReference>
<dbReference type="Gene3D" id="3.40.50.300">
    <property type="entry name" value="P-loop containing nucleotide triphosphate hydrolases"/>
    <property type="match status" value="1"/>
</dbReference>
<dbReference type="InterPro" id="IPR001019">
    <property type="entry name" value="Gprotein_alpha_su"/>
</dbReference>
<evidence type="ECO:0000256" key="3">
    <source>
        <dbReference type="ARBA" id="ARBA00022842"/>
    </source>
</evidence>
<reference evidence="7" key="1">
    <citation type="submission" date="2023-03" db="EMBL/GenBank/DDBJ databases">
        <title>Massive genome expansion in bonnet fungi (Mycena s.s.) driven by repeated elements and novel gene families across ecological guilds.</title>
        <authorList>
            <consortium name="Lawrence Berkeley National Laboratory"/>
            <person name="Harder C.B."/>
            <person name="Miyauchi S."/>
            <person name="Viragh M."/>
            <person name="Kuo A."/>
            <person name="Thoen E."/>
            <person name="Andreopoulos B."/>
            <person name="Lu D."/>
            <person name="Skrede I."/>
            <person name="Drula E."/>
            <person name="Henrissat B."/>
            <person name="Morin E."/>
            <person name="Kohler A."/>
            <person name="Barry K."/>
            <person name="LaButti K."/>
            <person name="Morin E."/>
            <person name="Salamov A."/>
            <person name="Lipzen A."/>
            <person name="Mereny Z."/>
            <person name="Hegedus B."/>
            <person name="Baldrian P."/>
            <person name="Stursova M."/>
            <person name="Weitz H."/>
            <person name="Taylor A."/>
            <person name="Grigoriev I.V."/>
            <person name="Nagy L.G."/>
            <person name="Martin F."/>
            <person name="Kauserud H."/>
        </authorList>
    </citation>
    <scope>NUCLEOTIDE SEQUENCE</scope>
    <source>
        <strain evidence="7">CBHHK067</strain>
    </source>
</reference>